<evidence type="ECO:0000313" key="3">
    <source>
        <dbReference type="EMBL" id="KAF5827439.1"/>
    </source>
</evidence>
<feature type="domain" description="AB hydrolase-1" evidence="2">
    <location>
        <begin position="37"/>
        <end position="140"/>
    </location>
</feature>
<keyword evidence="4" id="KW-1185">Reference proteome</keyword>
<keyword evidence="3" id="KW-0378">Hydrolase</keyword>
<dbReference type="Gene3D" id="3.40.50.1820">
    <property type="entry name" value="alpha/beta hydrolase"/>
    <property type="match status" value="1"/>
</dbReference>
<proteinExistence type="predicted"/>
<dbReference type="Proteomes" id="UP000815325">
    <property type="component" value="Unassembled WGS sequence"/>
</dbReference>
<dbReference type="InterPro" id="IPR000073">
    <property type="entry name" value="AB_hydrolase_1"/>
</dbReference>
<reference evidence="3" key="1">
    <citation type="submission" date="2017-08" db="EMBL/GenBank/DDBJ databases">
        <authorList>
            <person name="Polle J.E."/>
            <person name="Barry K."/>
            <person name="Cushman J."/>
            <person name="Schmutz J."/>
            <person name="Tran D."/>
            <person name="Hathwaick L.T."/>
            <person name="Yim W.C."/>
            <person name="Jenkins J."/>
            <person name="Mckie-Krisberg Z.M."/>
            <person name="Prochnik S."/>
            <person name="Lindquist E."/>
            <person name="Dockter R.B."/>
            <person name="Adam C."/>
            <person name="Molina H."/>
            <person name="Bunkerborg J."/>
            <person name="Jin E."/>
            <person name="Buchheim M."/>
            <person name="Magnuson J."/>
        </authorList>
    </citation>
    <scope>NUCLEOTIDE SEQUENCE</scope>
    <source>
        <strain evidence="3">CCAP 19/18</strain>
    </source>
</reference>
<comment type="caution">
    <text evidence="3">The sequence shown here is derived from an EMBL/GenBank/DDBJ whole genome shotgun (WGS) entry which is preliminary data.</text>
</comment>
<dbReference type="PANTHER" id="PTHR43798:SF33">
    <property type="entry name" value="HYDROLASE, PUTATIVE (AFU_ORTHOLOGUE AFUA_2G14860)-RELATED"/>
    <property type="match status" value="1"/>
</dbReference>
<dbReference type="Pfam" id="PF00561">
    <property type="entry name" value="Abhydrolase_1"/>
    <property type="match status" value="1"/>
</dbReference>
<gene>
    <name evidence="3" type="ORF">DUNSADRAFT_644</name>
</gene>
<sequence length="385" mass="41187">MQYQLQRSFLRLLDGRILSYIHAWPEKVSGAPLHKVPTIISMHGWPSSAQMASLMSAHVTERGFQLVCPDRPGIGGSSIDHHMSFRSVASDMAQLLNHLGVEEGAIMMGFSGGGPHACACAALLGPKRVSALALLASMTHTRGPESQPLMHGMDLFNRLGYNAIAYLPPALLRWSIQAAALLSSYVVLPILQGMSGRRAPAPETADSATQPVLTPPADLSVSGSIGSLPGFTSAVPHLIGMLSDNLGPRSHGGLGFFQDVQLTCAPWGEFQLSQIRVPTAVIQGTADTCVPLVMSEYLATRIPGASSTLVEEAHDPEVLAKQPLDTPGGVRKTETMPGQSHPLPKQARGLHVFHGEGHVSLILRRMSEVMQVVHHLHHASTTQQK</sequence>
<evidence type="ECO:0000259" key="2">
    <source>
        <dbReference type="Pfam" id="PF00561"/>
    </source>
</evidence>
<protein>
    <submittedName>
        <fullName evidence="3">Alpha/Beta hydrolase protein</fullName>
    </submittedName>
</protein>
<dbReference type="EMBL" id="MU070504">
    <property type="protein sequence ID" value="KAF5827439.1"/>
    <property type="molecule type" value="Genomic_DNA"/>
</dbReference>
<dbReference type="InterPro" id="IPR000639">
    <property type="entry name" value="Epox_hydrolase-like"/>
</dbReference>
<evidence type="ECO:0000256" key="1">
    <source>
        <dbReference type="SAM" id="MobiDB-lite"/>
    </source>
</evidence>
<organism evidence="3 4">
    <name type="scientific">Dunaliella salina</name>
    <name type="common">Green alga</name>
    <name type="synonym">Protococcus salinus</name>
    <dbReference type="NCBI Taxonomy" id="3046"/>
    <lineage>
        <taxon>Eukaryota</taxon>
        <taxon>Viridiplantae</taxon>
        <taxon>Chlorophyta</taxon>
        <taxon>core chlorophytes</taxon>
        <taxon>Chlorophyceae</taxon>
        <taxon>CS clade</taxon>
        <taxon>Chlamydomonadales</taxon>
        <taxon>Dunaliellaceae</taxon>
        <taxon>Dunaliella</taxon>
    </lineage>
</organism>
<dbReference type="PRINTS" id="PR00412">
    <property type="entry name" value="EPOXHYDRLASE"/>
</dbReference>
<dbReference type="InterPro" id="IPR050266">
    <property type="entry name" value="AB_hydrolase_sf"/>
</dbReference>
<dbReference type="InterPro" id="IPR029058">
    <property type="entry name" value="AB_hydrolase_fold"/>
</dbReference>
<name>A0ABQ7FYJ4_DUNSA</name>
<evidence type="ECO:0000313" key="4">
    <source>
        <dbReference type="Proteomes" id="UP000815325"/>
    </source>
</evidence>
<accession>A0ABQ7FYJ4</accession>
<feature type="region of interest" description="Disordered" evidence="1">
    <location>
        <begin position="320"/>
        <end position="345"/>
    </location>
</feature>
<dbReference type="GO" id="GO:0016787">
    <property type="term" value="F:hydrolase activity"/>
    <property type="evidence" value="ECO:0007669"/>
    <property type="project" value="UniProtKB-KW"/>
</dbReference>
<dbReference type="SUPFAM" id="SSF53474">
    <property type="entry name" value="alpha/beta-Hydrolases"/>
    <property type="match status" value="1"/>
</dbReference>
<dbReference type="PANTHER" id="PTHR43798">
    <property type="entry name" value="MONOACYLGLYCEROL LIPASE"/>
    <property type="match status" value="1"/>
</dbReference>